<proteinExistence type="inferred from homology"/>
<dbReference type="Gene3D" id="1.20.58.2220">
    <property type="entry name" value="Formin, FH2 domain"/>
    <property type="match status" value="1"/>
</dbReference>
<dbReference type="GO" id="GO:0031267">
    <property type="term" value="F:small GTPase binding"/>
    <property type="evidence" value="ECO:0007669"/>
    <property type="project" value="InterPro"/>
</dbReference>
<feature type="compositionally biased region" description="Low complexity" evidence="3">
    <location>
        <begin position="685"/>
        <end position="699"/>
    </location>
</feature>
<feature type="compositionally biased region" description="Pro residues" evidence="3">
    <location>
        <begin position="532"/>
        <end position="541"/>
    </location>
</feature>
<feature type="region of interest" description="Disordered" evidence="3">
    <location>
        <begin position="557"/>
        <end position="605"/>
    </location>
</feature>
<evidence type="ECO:0000256" key="1">
    <source>
        <dbReference type="ARBA" id="ARBA00023449"/>
    </source>
</evidence>
<dbReference type="SUPFAM" id="SSF48371">
    <property type="entry name" value="ARM repeat"/>
    <property type="match status" value="1"/>
</dbReference>
<accession>A0A914DSB4</accession>
<sequence>MVVIEPISVNNGSFSKAALNGMSEQASPPMPSEADVLREFEEVLKMMDLPPDKMRTLRGYDLNKKWKLVCDHRMMYVVTDPAVYLQKLAMYLDKKALKKNKKLLGDETSTEILKHIEISLRTNSIDWVRLFLNEKNNGLRILVDYMTLLQDSLSSFSAQNLEQITASTSYSPSPLDQSHGFSYFYDTNHKLDQSLTGSIASFNMSNNDGANISKASSFRKATMSASSIGIKPSKQSKNVGLPEDDIHVCVSCLRAIMNNKYGFNMVFNDHQAIYCIARSILHPNLRTKALVVELLSAICLVKDGHGLIMDAFNRFRVEYKESYRFQTLMHFFRHPSEFHLEFMSACMQFFNVLVHSVEDLNYRVFLQYEFTLVGLDDYLELLSTNESEQLQTQRKSYLDNMIDVAQLINDSMERQRITEENLSLRFKLSQTKEHLQEVEADYITRNAQLAKRLSELNAEKEKLVQDKEATIQTLTRTMKEADRLAHQKYAKLEEKIQELEVVQKNMEEGLKIAQKPTPTKVPPQVAPKTTVAPPPPAPPLPTDSDQQRMIPAKMIAVPVAPPPPPAPGSSQTSSSNGIPAPPPPPPPMLLRMGGPPAPPPPNFLNPPANDVRTIKRIVQTKNKLPVLNWTALKPNQVKNTIFNNLDDEKLLDQIDFSTLEEKFKIGNQENTMTESIIAGQHSPGSSTSSSTTKENNSNTLLSTKRLQNIAITRRKIGKDVGEIMAAVHRFDLSALPQDHVDILIPIVPTDEEIEQFKEYAARNHGTYEGLSVEDQFMAQFMNIERLAHKLKILSFMAGFEESVKLIEPQLKNITAASKCIEEATLFHKVLEVVLAFGNYMNSSRKGAAYGYKLASLDTLAILKSPTDRSVTLLHIICETIAKKFPELMSFHEQLKFAENASGVSLESLLTDIKDLEMKFALATKELELKGEEAPANLRQFVEKARPKMGSLGENCKLATEAFTSCVEFYGESARSQQPNSFFPRLFAFAKNFKQAAADNEQRQAMEQRKKDEHARREKAALLKNRLSKGKDDQAALIDELHEQFQNSMNGSRGALKKTKSRLFDSSQIDDGDFERIMHGLKDGYVAFDGPPVPAKRTTGKSPSPARRHHVENGTKGTSAKALGTPTHISREREKS</sequence>
<dbReference type="Proteomes" id="UP000887540">
    <property type="component" value="Unplaced"/>
</dbReference>
<dbReference type="InterPro" id="IPR042201">
    <property type="entry name" value="FH2_Formin_sf"/>
</dbReference>
<dbReference type="InterPro" id="IPR010472">
    <property type="entry name" value="FH3_dom"/>
</dbReference>
<dbReference type="SMART" id="SM01139">
    <property type="entry name" value="Drf_FH3"/>
    <property type="match status" value="1"/>
</dbReference>
<feature type="domain" description="FH2" evidence="5">
    <location>
        <begin position="614"/>
        <end position="1018"/>
    </location>
</feature>
<evidence type="ECO:0000256" key="3">
    <source>
        <dbReference type="SAM" id="MobiDB-lite"/>
    </source>
</evidence>
<evidence type="ECO:0000313" key="6">
    <source>
        <dbReference type="Proteomes" id="UP000887540"/>
    </source>
</evidence>
<dbReference type="PANTHER" id="PTHR45857:SF4">
    <property type="entry name" value="FORMIN-LIKE PROTEIN"/>
    <property type="match status" value="1"/>
</dbReference>
<reference evidence="7" key="1">
    <citation type="submission" date="2022-11" db="UniProtKB">
        <authorList>
            <consortium name="WormBaseParasite"/>
        </authorList>
    </citation>
    <scope>IDENTIFICATION</scope>
</reference>
<evidence type="ECO:0000256" key="2">
    <source>
        <dbReference type="SAM" id="Coils"/>
    </source>
</evidence>
<feature type="compositionally biased region" description="Pro residues" evidence="3">
    <location>
        <begin position="595"/>
        <end position="604"/>
    </location>
</feature>
<feature type="compositionally biased region" description="Pro residues" evidence="3">
    <location>
        <begin position="579"/>
        <end position="588"/>
    </location>
</feature>
<dbReference type="Pfam" id="PF06367">
    <property type="entry name" value="Drf_FH3"/>
    <property type="match status" value="1"/>
</dbReference>
<dbReference type="Pfam" id="PF02181">
    <property type="entry name" value="FH2"/>
    <property type="match status" value="1"/>
</dbReference>
<dbReference type="AlphaFoldDB" id="A0A914DSB4"/>
<dbReference type="GO" id="GO:0051015">
    <property type="term" value="F:actin filament binding"/>
    <property type="evidence" value="ECO:0007669"/>
    <property type="project" value="TreeGrafter"/>
</dbReference>
<dbReference type="PROSITE" id="PS51444">
    <property type="entry name" value="FH2"/>
    <property type="match status" value="1"/>
</dbReference>
<feature type="region of interest" description="Disordered" evidence="3">
    <location>
        <begin position="678"/>
        <end position="699"/>
    </location>
</feature>
<keyword evidence="6" id="KW-1185">Reference proteome</keyword>
<dbReference type="WBParaSite" id="ACRNAN_scaffold3457.g23878.t1">
    <property type="protein sequence ID" value="ACRNAN_scaffold3457.g23878.t1"/>
    <property type="gene ID" value="ACRNAN_scaffold3457.g23878"/>
</dbReference>
<dbReference type="GO" id="GO:0008360">
    <property type="term" value="P:regulation of cell shape"/>
    <property type="evidence" value="ECO:0007669"/>
    <property type="project" value="TreeGrafter"/>
</dbReference>
<protein>
    <submittedName>
        <fullName evidence="7">Formin-like protein</fullName>
    </submittedName>
</protein>
<dbReference type="InterPro" id="IPR010473">
    <property type="entry name" value="GTPase-bd"/>
</dbReference>
<dbReference type="Gene3D" id="1.25.10.10">
    <property type="entry name" value="Leucine-rich Repeat Variant"/>
    <property type="match status" value="2"/>
</dbReference>
<dbReference type="PANTHER" id="PTHR45857">
    <property type="entry name" value="FORMIN-LIKE PROTEIN"/>
    <property type="match status" value="1"/>
</dbReference>
<dbReference type="SMART" id="SM01140">
    <property type="entry name" value="Drf_GBD"/>
    <property type="match status" value="1"/>
</dbReference>
<comment type="similarity">
    <text evidence="1">Belongs to the formin homology family.</text>
</comment>
<name>A0A914DSB4_9BILA</name>
<dbReference type="GO" id="GO:0030866">
    <property type="term" value="P:cortical actin cytoskeleton organization"/>
    <property type="evidence" value="ECO:0007669"/>
    <property type="project" value="TreeGrafter"/>
</dbReference>
<dbReference type="InterPro" id="IPR016024">
    <property type="entry name" value="ARM-type_fold"/>
</dbReference>
<feature type="coiled-coil region" evidence="2">
    <location>
        <begin position="446"/>
        <end position="509"/>
    </location>
</feature>
<organism evidence="6 7">
    <name type="scientific">Acrobeloides nanus</name>
    <dbReference type="NCBI Taxonomy" id="290746"/>
    <lineage>
        <taxon>Eukaryota</taxon>
        <taxon>Metazoa</taxon>
        <taxon>Ecdysozoa</taxon>
        <taxon>Nematoda</taxon>
        <taxon>Chromadorea</taxon>
        <taxon>Rhabditida</taxon>
        <taxon>Tylenchina</taxon>
        <taxon>Cephalobomorpha</taxon>
        <taxon>Cephaloboidea</taxon>
        <taxon>Cephalobidae</taxon>
        <taxon>Acrobeloides</taxon>
    </lineage>
</organism>
<feature type="compositionally biased region" description="Polar residues" evidence="3">
    <location>
        <begin position="568"/>
        <end position="577"/>
    </location>
</feature>
<dbReference type="Pfam" id="PF06371">
    <property type="entry name" value="Drf_GBD"/>
    <property type="match status" value="2"/>
</dbReference>
<dbReference type="InterPro" id="IPR011989">
    <property type="entry name" value="ARM-like"/>
</dbReference>
<dbReference type="PROSITE" id="PS51232">
    <property type="entry name" value="GBD_FH3"/>
    <property type="match status" value="1"/>
</dbReference>
<dbReference type="GO" id="GO:0005829">
    <property type="term" value="C:cytosol"/>
    <property type="evidence" value="ECO:0007669"/>
    <property type="project" value="TreeGrafter"/>
</dbReference>
<dbReference type="InterPro" id="IPR015425">
    <property type="entry name" value="FH2_Formin"/>
</dbReference>
<keyword evidence="2" id="KW-0175">Coiled coil</keyword>
<evidence type="ECO:0000259" key="4">
    <source>
        <dbReference type="PROSITE" id="PS51232"/>
    </source>
</evidence>
<dbReference type="InterPro" id="IPR014768">
    <property type="entry name" value="GBD/FH3_dom"/>
</dbReference>
<feature type="region of interest" description="Disordered" evidence="3">
    <location>
        <begin position="1087"/>
        <end position="1135"/>
    </location>
</feature>
<feature type="region of interest" description="Disordered" evidence="3">
    <location>
        <begin position="510"/>
        <end position="545"/>
    </location>
</feature>
<dbReference type="SMART" id="SM00498">
    <property type="entry name" value="FH2"/>
    <property type="match status" value="1"/>
</dbReference>
<evidence type="ECO:0000259" key="5">
    <source>
        <dbReference type="PROSITE" id="PS51444"/>
    </source>
</evidence>
<dbReference type="GO" id="GO:0016477">
    <property type="term" value="P:cell migration"/>
    <property type="evidence" value="ECO:0007669"/>
    <property type="project" value="TreeGrafter"/>
</dbReference>
<evidence type="ECO:0000313" key="7">
    <source>
        <dbReference type="WBParaSite" id="ACRNAN_scaffold3457.g23878.t1"/>
    </source>
</evidence>
<dbReference type="SUPFAM" id="SSF101447">
    <property type="entry name" value="Formin homology 2 domain (FH2 domain)"/>
    <property type="match status" value="1"/>
</dbReference>
<feature type="domain" description="GBD/FH3" evidence="4">
    <location>
        <begin position="28"/>
        <end position="482"/>
    </location>
</feature>
<dbReference type="InterPro" id="IPR043592">
    <property type="entry name" value="FMNL_animal"/>
</dbReference>